<dbReference type="InterPro" id="IPR050356">
    <property type="entry name" value="SulA_CellDiv_inhibitor"/>
</dbReference>
<dbReference type="InterPro" id="IPR043502">
    <property type="entry name" value="DNA/RNA_pol_sf"/>
</dbReference>
<dbReference type="RefSeq" id="WP_148064098.1">
    <property type="nucleotide sequence ID" value="NZ_VRYZ01000004.1"/>
</dbReference>
<gene>
    <name evidence="2" type="ORF">FVW59_09835</name>
</gene>
<evidence type="ECO:0000313" key="2">
    <source>
        <dbReference type="EMBL" id="TXS91467.1"/>
    </source>
</evidence>
<dbReference type="GO" id="GO:0006281">
    <property type="term" value="P:DNA repair"/>
    <property type="evidence" value="ECO:0007669"/>
    <property type="project" value="TreeGrafter"/>
</dbReference>
<accession>A0A5C8ZVH7</accession>
<proteinExistence type="predicted"/>
<reference evidence="2 3" key="1">
    <citation type="submission" date="2019-08" db="EMBL/GenBank/DDBJ databases">
        <title>Parahaliea maris sp. nov., isolated from the surface seawater.</title>
        <authorList>
            <person name="Liu Y."/>
        </authorList>
    </citation>
    <scope>NUCLEOTIDE SEQUENCE [LARGE SCALE GENOMIC DNA]</scope>
    <source>
        <strain evidence="2 3">S2-26</strain>
    </source>
</reference>
<dbReference type="CDD" id="cd03468">
    <property type="entry name" value="PolY_like"/>
    <property type="match status" value="1"/>
</dbReference>
<protein>
    <submittedName>
        <fullName evidence="2">DNA polymerase Y family protein</fullName>
    </submittedName>
</protein>
<evidence type="ECO:0000256" key="1">
    <source>
        <dbReference type="ARBA" id="ARBA00022763"/>
    </source>
</evidence>
<dbReference type="EMBL" id="VRYZ01000004">
    <property type="protein sequence ID" value="TXS91467.1"/>
    <property type="molecule type" value="Genomic_DNA"/>
</dbReference>
<evidence type="ECO:0000313" key="3">
    <source>
        <dbReference type="Proteomes" id="UP000321933"/>
    </source>
</evidence>
<keyword evidence="3" id="KW-1185">Reference proteome</keyword>
<name>A0A5C8ZVH7_9GAMM</name>
<dbReference type="OrthoDB" id="5298951at2"/>
<dbReference type="Proteomes" id="UP000321933">
    <property type="component" value="Unassembled WGS sequence"/>
</dbReference>
<comment type="caution">
    <text evidence="2">The sequence shown here is derived from an EMBL/GenBank/DDBJ whole genome shotgun (WGS) entry which is preliminary data.</text>
</comment>
<dbReference type="AlphaFoldDB" id="A0A5C8ZVH7"/>
<dbReference type="PANTHER" id="PTHR35369">
    <property type="entry name" value="BLR3025 PROTEIN-RELATED"/>
    <property type="match status" value="1"/>
</dbReference>
<dbReference type="SUPFAM" id="SSF56672">
    <property type="entry name" value="DNA/RNA polymerases"/>
    <property type="match status" value="1"/>
</dbReference>
<sequence length="424" mass="47907">MLWLALRFTRLPPEPERAAALDELTAWAYDYTPHISTCHGDSLLLEISRCLRLFGGVELLCQRICADLDSLAPHYHLGLAHTAPGAWILSFQQHPPAADDSRAEFMQRLQAAPLHLLAEHPRAVSGLQQMGLGRLGEVLDLPRAELGRRFGNDFVAWLAGIEGSAAAPAPLFQAGESFHRQLEFNFPLRDSGQLEAPARELLQQLVTWLVSRQLQCQQICWQLCSPQHRRLAVPVSCSRVHGRWDMLLGLTRLHFERVQLDFDVERLELTCQQTVAVDLRSQPLFELSGCERTDEQARALVARLQARLGGGALYQIQLCPEHLPEYSQQAAPPFAPRPTVQAPPGPRPCWLLGAPQPLHYRGGHLYWHGALQLLRGPERIRGYWWQPAGATARDYFVARCDDARHYWVYRDGDSGEWYLHGLFA</sequence>
<dbReference type="PANTHER" id="PTHR35369:SF2">
    <property type="entry name" value="BLR3025 PROTEIN"/>
    <property type="match status" value="1"/>
</dbReference>
<organism evidence="2 3">
    <name type="scientific">Parahaliea aestuarii</name>
    <dbReference type="NCBI Taxonomy" id="1852021"/>
    <lineage>
        <taxon>Bacteria</taxon>
        <taxon>Pseudomonadati</taxon>
        <taxon>Pseudomonadota</taxon>
        <taxon>Gammaproteobacteria</taxon>
        <taxon>Cellvibrionales</taxon>
        <taxon>Halieaceae</taxon>
        <taxon>Parahaliea</taxon>
    </lineage>
</organism>
<keyword evidence="1" id="KW-0227">DNA damage</keyword>